<organism evidence="2 3">
    <name type="scientific">Methylobacterium pseudosasicola</name>
    <dbReference type="NCBI Taxonomy" id="582667"/>
    <lineage>
        <taxon>Bacteria</taxon>
        <taxon>Pseudomonadati</taxon>
        <taxon>Pseudomonadota</taxon>
        <taxon>Alphaproteobacteria</taxon>
        <taxon>Hyphomicrobiales</taxon>
        <taxon>Methylobacteriaceae</taxon>
        <taxon>Methylobacterium</taxon>
    </lineage>
</organism>
<reference evidence="3" key="1">
    <citation type="submission" date="2016-10" db="EMBL/GenBank/DDBJ databases">
        <authorList>
            <person name="Varghese N."/>
            <person name="Submissions S."/>
        </authorList>
    </citation>
    <scope>NUCLEOTIDE SEQUENCE [LARGE SCALE GENOMIC DNA]</scope>
    <source>
        <strain evidence="3">BL36</strain>
    </source>
</reference>
<feature type="domain" description="PAS" evidence="1">
    <location>
        <begin position="26"/>
        <end position="120"/>
    </location>
</feature>
<dbReference type="SUPFAM" id="SSF55785">
    <property type="entry name" value="PYP-like sensor domain (PAS domain)"/>
    <property type="match status" value="1"/>
</dbReference>
<dbReference type="AlphaFoldDB" id="A0A1I4VQ55"/>
<dbReference type="STRING" id="582667.SAMN05192568_11135"/>
<proteinExistence type="predicted"/>
<name>A0A1I4VQ55_9HYPH</name>
<dbReference type="Pfam" id="PF13426">
    <property type="entry name" value="PAS_9"/>
    <property type="match status" value="1"/>
</dbReference>
<evidence type="ECO:0000313" key="2">
    <source>
        <dbReference type="EMBL" id="SFN03086.1"/>
    </source>
</evidence>
<dbReference type="EMBL" id="FOTK01000113">
    <property type="protein sequence ID" value="SFN03086.1"/>
    <property type="molecule type" value="Genomic_DNA"/>
</dbReference>
<gene>
    <name evidence="2" type="ORF">SAMN05192568_11135</name>
</gene>
<accession>A0A1I4VQ55</accession>
<evidence type="ECO:0000259" key="1">
    <source>
        <dbReference type="Pfam" id="PF13426"/>
    </source>
</evidence>
<dbReference type="RefSeq" id="WP_092047622.1">
    <property type="nucleotide sequence ID" value="NZ_FOTK01000113.1"/>
</dbReference>
<dbReference type="CDD" id="cd00130">
    <property type="entry name" value="PAS"/>
    <property type="match status" value="1"/>
</dbReference>
<dbReference type="Gene3D" id="3.30.450.20">
    <property type="entry name" value="PAS domain"/>
    <property type="match status" value="1"/>
</dbReference>
<dbReference type="NCBIfam" id="TIGR00229">
    <property type="entry name" value="sensory_box"/>
    <property type="match status" value="1"/>
</dbReference>
<dbReference type="OrthoDB" id="7991996at2"/>
<dbReference type="InterPro" id="IPR000014">
    <property type="entry name" value="PAS"/>
</dbReference>
<dbReference type="Proteomes" id="UP000199048">
    <property type="component" value="Unassembled WGS sequence"/>
</dbReference>
<protein>
    <submittedName>
        <fullName evidence="2">PAS domain S-box-containing protein</fullName>
    </submittedName>
</protein>
<keyword evidence="3" id="KW-1185">Reference proteome</keyword>
<sequence>MTALELIRALAHDAAVGIVITDAMIDLPGPAILYVNDAFGRLVGQPPGNLIGLSPRFMQGKQTLRSQLDTYHNALTAGVRFHGYLTNYRGDGTMYRAEIDCRPLRAADGRVENFVSFEREVVRRLGRPMTGADGRYVPASVGDDQIADALRSLGVFKHLWNGLQI</sequence>
<dbReference type="InterPro" id="IPR035965">
    <property type="entry name" value="PAS-like_dom_sf"/>
</dbReference>
<evidence type="ECO:0000313" key="3">
    <source>
        <dbReference type="Proteomes" id="UP000199048"/>
    </source>
</evidence>